<protein>
    <submittedName>
        <fullName evidence="2">HlyD family efflux transporter periplasmic adaptor subunit</fullName>
    </submittedName>
</protein>
<comment type="caution">
    <text evidence="2">The sequence shown here is derived from an EMBL/GenBank/DDBJ whole genome shotgun (WGS) entry which is preliminary data.</text>
</comment>
<keyword evidence="1" id="KW-0175">Coiled coil</keyword>
<dbReference type="AlphaFoldDB" id="A0A937G4G9"/>
<dbReference type="Gene3D" id="2.40.30.170">
    <property type="match status" value="1"/>
</dbReference>
<dbReference type="RefSeq" id="WP_202857813.1">
    <property type="nucleotide sequence ID" value="NZ_JAEUGD010000060.1"/>
</dbReference>
<sequence>MMTKLKFNIWFSIALALPGCNNEEPSDAYGNFEATTVTVSAKGNGELRQFPIEESMQLSAGQQTGYIDTTQLHLEKLQVQAQIISLGDKIKEAEPEIALLLERKENLLREYNRTKNLVVAKAATPRQLDEYEGEIKVVNQQITTTQRQTSVINRGILAERGPLLAKVDVLKNNIADHVIINPIAGTVLTKYVEPGELVTRGRPLYKIANLKKLKLKAYANAKDLQKVAVADSVTVLIDEGDKAYKELPGVITWISNEAEFTPENIQTRKERTTLVYALDVMVANEDGTLKIGMPGEIRFNPLNK</sequence>
<keyword evidence="3" id="KW-1185">Reference proteome</keyword>
<dbReference type="GO" id="GO:1990281">
    <property type="term" value="C:efflux pump complex"/>
    <property type="evidence" value="ECO:0007669"/>
    <property type="project" value="TreeGrafter"/>
</dbReference>
<dbReference type="EMBL" id="JAEUGD010000060">
    <property type="protein sequence ID" value="MBL6448271.1"/>
    <property type="molecule type" value="Genomic_DNA"/>
</dbReference>
<dbReference type="PANTHER" id="PTHR30469">
    <property type="entry name" value="MULTIDRUG RESISTANCE PROTEIN MDTA"/>
    <property type="match status" value="1"/>
</dbReference>
<dbReference type="GO" id="GO:0015562">
    <property type="term" value="F:efflux transmembrane transporter activity"/>
    <property type="evidence" value="ECO:0007669"/>
    <property type="project" value="TreeGrafter"/>
</dbReference>
<dbReference type="Gene3D" id="2.40.50.100">
    <property type="match status" value="1"/>
</dbReference>
<dbReference type="PANTHER" id="PTHR30469:SF33">
    <property type="entry name" value="SLR1207 PROTEIN"/>
    <property type="match status" value="1"/>
</dbReference>
<name>A0A937G4G9_9BACT</name>
<proteinExistence type="predicted"/>
<dbReference type="SUPFAM" id="SSF111369">
    <property type="entry name" value="HlyD-like secretion proteins"/>
    <property type="match status" value="1"/>
</dbReference>
<gene>
    <name evidence="2" type="ORF">JMN32_18295</name>
</gene>
<evidence type="ECO:0000256" key="1">
    <source>
        <dbReference type="SAM" id="Coils"/>
    </source>
</evidence>
<reference evidence="2" key="1">
    <citation type="submission" date="2021-01" db="EMBL/GenBank/DDBJ databases">
        <title>Fulvivirga kasyanovii gen. nov., sp nov., a novel member of the phylum Bacteroidetes isolated from seawater in a mussel farm.</title>
        <authorList>
            <person name="Zhao L.-H."/>
            <person name="Wang Z.-J."/>
        </authorList>
    </citation>
    <scope>NUCLEOTIDE SEQUENCE</scope>
    <source>
        <strain evidence="2">29W222</strain>
    </source>
</reference>
<organism evidence="2 3">
    <name type="scientific">Fulvivirga marina</name>
    <dbReference type="NCBI Taxonomy" id="2494733"/>
    <lineage>
        <taxon>Bacteria</taxon>
        <taxon>Pseudomonadati</taxon>
        <taxon>Bacteroidota</taxon>
        <taxon>Cytophagia</taxon>
        <taxon>Cytophagales</taxon>
        <taxon>Fulvivirgaceae</taxon>
        <taxon>Fulvivirga</taxon>
    </lineage>
</organism>
<accession>A0A937G4G9</accession>
<evidence type="ECO:0000313" key="2">
    <source>
        <dbReference type="EMBL" id="MBL6448271.1"/>
    </source>
</evidence>
<evidence type="ECO:0000313" key="3">
    <source>
        <dbReference type="Proteomes" id="UP000614216"/>
    </source>
</evidence>
<dbReference type="Proteomes" id="UP000614216">
    <property type="component" value="Unassembled WGS sequence"/>
</dbReference>
<feature type="coiled-coil region" evidence="1">
    <location>
        <begin position="90"/>
        <end position="148"/>
    </location>
</feature>